<dbReference type="HOGENOM" id="CLU_014519_0_0_5"/>
<name>S5XXL2_PARAH</name>
<accession>S5XXL2</accession>
<dbReference type="Gene3D" id="3.40.50.880">
    <property type="match status" value="1"/>
</dbReference>
<reference evidence="3 4" key="1">
    <citation type="journal article" date="2014" name="BMC Genomics">
        <title>Architecture and functions of a multipartite genome of the methylotrophic bacterium Paracoccus aminophilus JCM 7686, containing primary and secondary chromids.</title>
        <authorList>
            <person name="Dziewit L."/>
            <person name="Czarnecki J."/>
            <person name="Wibberg D."/>
            <person name="Radlinska M."/>
            <person name="Mrozek P."/>
            <person name="Szymczak M."/>
            <person name="Schluter A."/>
            <person name="Puhler A."/>
            <person name="Bartosik D."/>
        </authorList>
    </citation>
    <scope>NUCLEOTIDE SEQUENCE [LARGE SCALE GENOMIC DNA]</scope>
    <source>
        <strain evidence="3">JCM 7686</strain>
    </source>
</reference>
<evidence type="ECO:0000259" key="2">
    <source>
        <dbReference type="Pfam" id="PF07584"/>
    </source>
</evidence>
<dbReference type="Pfam" id="PF07584">
    <property type="entry name" value="BatA"/>
    <property type="match status" value="1"/>
</dbReference>
<dbReference type="PANTHER" id="PTHR37464">
    <property type="entry name" value="BLL2463 PROTEIN"/>
    <property type="match status" value="1"/>
</dbReference>
<dbReference type="AlphaFoldDB" id="S5XXL2"/>
<feature type="transmembrane region" description="Helical" evidence="1">
    <location>
        <begin position="61"/>
        <end position="83"/>
    </location>
</feature>
<dbReference type="EMBL" id="CP006650">
    <property type="protein sequence ID" value="AGT08175.1"/>
    <property type="molecule type" value="Genomic_DNA"/>
</dbReference>
<feature type="transmembrane region" description="Helical" evidence="1">
    <location>
        <begin position="12"/>
        <end position="31"/>
    </location>
</feature>
<dbReference type="eggNOG" id="ENOG502Z7KE">
    <property type="taxonomic scope" value="Bacteria"/>
</dbReference>
<keyword evidence="4" id="KW-1185">Reference proteome</keyword>
<evidence type="ECO:0000256" key="1">
    <source>
        <dbReference type="SAM" id="Phobius"/>
    </source>
</evidence>
<dbReference type="InterPro" id="IPR024163">
    <property type="entry name" value="Aerotolerance_reg_N"/>
</dbReference>
<protein>
    <recommendedName>
        <fullName evidence="2">Aerotolerance regulator N-terminal domain-containing protein</fullName>
    </recommendedName>
</protein>
<dbReference type="PATRIC" id="fig|1367847.3.peg.1029"/>
<organism evidence="3 4">
    <name type="scientific">Paracoccus aminophilus JCM 7686</name>
    <dbReference type="NCBI Taxonomy" id="1367847"/>
    <lineage>
        <taxon>Bacteria</taxon>
        <taxon>Pseudomonadati</taxon>
        <taxon>Pseudomonadota</taxon>
        <taxon>Alphaproteobacteria</taxon>
        <taxon>Rhodobacterales</taxon>
        <taxon>Paracoccaceae</taxon>
        <taxon>Paracoccus</taxon>
    </lineage>
</organism>
<dbReference type="Proteomes" id="UP000015480">
    <property type="component" value="Chromosome"/>
</dbReference>
<evidence type="ECO:0000313" key="4">
    <source>
        <dbReference type="Proteomes" id="UP000015480"/>
    </source>
</evidence>
<sequence length="640" mass="67742">MLILGPLGFTAPWLLLALAALPVLWVILRALPPAPKLLRFPGTRLLAGLKDPHPVAQRTPWWLLILRLAALAALILAFAGPLWKPRPDAAGTGPLLVMVDGGWAAAPGWSEVQTRAAREFDRAASAGRAAALILADGRTEDIVPFAAGDALAARIRAAQPQPWATRYPPDPEAALAAVPQGQLRTLWLSDGLDHPGREIWLEALRKRGPVTVVMPEAPVQSLALAPGDQPVLTHRATATGPAPVIRAVGPDPQGVLRELAVLTPGEPVTEAGVTRRLVPVDLPAELRNRIQRFEIEGQPAAGTVVLADDRIRRRKVALVGDDRASEGQELLSPLHYLREAIAPNSDLIEGSLAEVLQAAPDVVILVDQTGLPGMAGLADWVEQGGLLIRFAGPRMAASDRLAEEELLPVRLRPGGRDIGGALSWGEPRRLAAFDSTGPFAGLSAPEDVTIRAQLLPEPAPDLQSLTLVQLSDRTPLVTRERLGEGQVVLFHTTANAEWSNLPLSLLFPQMLDRLIQSARSSQTSGESDAAEQPFWTAQSLLDGFGRAMPAGDLAPVAAGDFAQGPSPIAPAGIYAAGERRAALNAGGELIPARWDGVTVETRDIAPGVDLKGWLLALAALLLVLDALASAMLSRGRKAAA</sequence>
<keyword evidence="1" id="KW-0812">Transmembrane</keyword>
<keyword evidence="1" id="KW-1133">Transmembrane helix</keyword>
<dbReference type="InterPro" id="IPR011933">
    <property type="entry name" value="Double_TM_dom"/>
</dbReference>
<dbReference type="KEGG" id="pami:JCM7686_1066"/>
<proteinExistence type="predicted"/>
<dbReference type="SUPFAM" id="SSF52317">
    <property type="entry name" value="Class I glutamine amidotransferase-like"/>
    <property type="match status" value="1"/>
</dbReference>
<dbReference type="RefSeq" id="WP_020949813.1">
    <property type="nucleotide sequence ID" value="NC_022041.1"/>
</dbReference>
<keyword evidence="1" id="KW-0472">Membrane</keyword>
<dbReference type="CDD" id="cd03143">
    <property type="entry name" value="A4_beta-galactosidase_middle_domain"/>
    <property type="match status" value="1"/>
</dbReference>
<dbReference type="PANTHER" id="PTHR37464:SF1">
    <property type="entry name" value="BLL2463 PROTEIN"/>
    <property type="match status" value="1"/>
</dbReference>
<dbReference type="InterPro" id="IPR029062">
    <property type="entry name" value="Class_I_gatase-like"/>
</dbReference>
<dbReference type="STRING" id="1367847.JCM7686_1066"/>
<feature type="domain" description="Aerotolerance regulator N-terminal" evidence="2">
    <location>
        <begin position="8"/>
        <end position="81"/>
    </location>
</feature>
<evidence type="ECO:0000313" key="3">
    <source>
        <dbReference type="EMBL" id="AGT08175.1"/>
    </source>
</evidence>
<dbReference type="NCBIfam" id="TIGR02226">
    <property type="entry name" value="two_anch"/>
    <property type="match status" value="1"/>
</dbReference>
<gene>
    <name evidence="3" type="ORF">JCM7686_1066</name>
</gene>